<sequence>SGHTTGRVSDPLLLLAPQSLHENCGRCHAEALSTYRQTSHSKVARFGDPQRPATCTTCHGDHAVKAVEDPKEPLTVARLVTICGRCHRGADEAFASEWLGHAALPSRSAGVYYAERFIVLLIAASLGFGLVHMNLDFVRRLADRRRRRGGNPR</sequence>
<reference evidence="2" key="1">
    <citation type="journal article" date="2015" name="Nature">
        <title>Complex archaea that bridge the gap between prokaryotes and eukaryotes.</title>
        <authorList>
            <person name="Spang A."/>
            <person name="Saw J.H."/>
            <person name="Jorgensen S.L."/>
            <person name="Zaremba-Niedzwiedzka K."/>
            <person name="Martijn J."/>
            <person name="Lind A.E."/>
            <person name="van Eijk R."/>
            <person name="Schleper C."/>
            <person name="Guy L."/>
            <person name="Ettema T.J."/>
        </authorList>
    </citation>
    <scope>NUCLEOTIDE SEQUENCE</scope>
</reference>
<dbReference type="InterPro" id="IPR036280">
    <property type="entry name" value="Multihaem_cyt_sf"/>
</dbReference>
<name>A0A0F8YAU5_9ZZZZ</name>
<dbReference type="Gene3D" id="1.10.1130.10">
    <property type="entry name" value="Flavocytochrome C3, Chain A"/>
    <property type="match status" value="1"/>
</dbReference>
<protein>
    <submittedName>
        <fullName evidence="2">Uncharacterized protein</fullName>
    </submittedName>
</protein>
<feature type="non-terminal residue" evidence="2">
    <location>
        <position position="1"/>
    </location>
</feature>
<gene>
    <name evidence="2" type="ORF">LCGC14_2842520</name>
</gene>
<evidence type="ECO:0000313" key="2">
    <source>
        <dbReference type="EMBL" id="KKK78542.1"/>
    </source>
</evidence>
<dbReference type="AlphaFoldDB" id="A0A0F8YAU5"/>
<organism evidence="2">
    <name type="scientific">marine sediment metagenome</name>
    <dbReference type="NCBI Taxonomy" id="412755"/>
    <lineage>
        <taxon>unclassified sequences</taxon>
        <taxon>metagenomes</taxon>
        <taxon>ecological metagenomes</taxon>
    </lineage>
</organism>
<feature type="transmembrane region" description="Helical" evidence="1">
    <location>
        <begin position="117"/>
        <end position="138"/>
    </location>
</feature>
<proteinExistence type="predicted"/>
<keyword evidence="1" id="KW-1133">Transmembrane helix</keyword>
<dbReference type="EMBL" id="LAZR01054447">
    <property type="protein sequence ID" value="KKK78542.1"/>
    <property type="molecule type" value="Genomic_DNA"/>
</dbReference>
<dbReference type="SUPFAM" id="SSF48695">
    <property type="entry name" value="Multiheme cytochromes"/>
    <property type="match status" value="1"/>
</dbReference>
<accession>A0A0F8YAU5</accession>
<comment type="caution">
    <text evidence="2">The sequence shown here is derived from an EMBL/GenBank/DDBJ whole genome shotgun (WGS) entry which is preliminary data.</text>
</comment>
<keyword evidence="1" id="KW-0472">Membrane</keyword>
<evidence type="ECO:0000256" key="1">
    <source>
        <dbReference type="SAM" id="Phobius"/>
    </source>
</evidence>
<keyword evidence="1" id="KW-0812">Transmembrane</keyword>